<comment type="subcellular location">
    <subcellularLocation>
        <location evidence="11">Cell inner membrane</location>
        <topology evidence="11">Multi-pass membrane protein</topology>
    </subcellularLocation>
    <subcellularLocation>
        <location evidence="1">Cell membrane</location>
        <topology evidence="1">Multi-pass membrane protein</topology>
    </subcellularLocation>
</comment>
<evidence type="ECO:0000256" key="5">
    <source>
        <dbReference type="ARBA" id="ARBA00022597"/>
    </source>
</evidence>
<dbReference type="InterPro" id="IPR000412">
    <property type="entry name" value="ABC_2_transport"/>
</dbReference>
<dbReference type="PANTHER" id="PTHR30413:SF10">
    <property type="entry name" value="CAPSULE POLYSACCHARIDE EXPORT INNER-MEMBRANE PROTEIN CTRC"/>
    <property type="match status" value="1"/>
</dbReference>
<keyword evidence="8 11" id="KW-1133">Transmembrane helix</keyword>
<feature type="transmembrane region" description="Helical" evidence="11">
    <location>
        <begin position="104"/>
        <end position="124"/>
    </location>
</feature>
<keyword evidence="6 11" id="KW-0812">Transmembrane</keyword>
<evidence type="ECO:0000256" key="8">
    <source>
        <dbReference type="ARBA" id="ARBA00022989"/>
    </source>
</evidence>
<dbReference type="KEGG" id="xbc:ELE36_03290"/>
<proteinExistence type="inferred from homology"/>
<dbReference type="Proteomes" id="UP000291562">
    <property type="component" value="Chromosome"/>
</dbReference>
<keyword evidence="5" id="KW-0762">Sugar transport</keyword>
<dbReference type="OrthoDB" id="9786910at2"/>
<comment type="caution">
    <text evidence="11">Lacks conserved residue(s) required for the propagation of feature annotation.</text>
</comment>
<evidence type="ECO:0000256" key="11">
    <source>
        <dbReference type="RuleBase" id="RU361157"/>
    </source>
</evidence>
<evidence type="ECO:0000313" key="13">
    <source>
        <dbReference type="EMBL" id="QBB69478.1"/>
    </source>
</evidence>
<dbReference type="PANTHER" id="PTHR30413">
    <property type="entry name" value="INNER MEMBRANE TRANSPORT PERMEASE"/>
    <property type="match status" value="1"/>
</dbReference>
<evidence type="ECO:0000256" key="7">
    <source>
        <dbReference type="ARBA" id="ARBA00022903"/>
    </source>
</evidence>
<dbReference type="GO" id="GO:0015920">
    <property type="term" value="P:lipopolysaccharide transport"/>
    <property type="evidence" value="ECO:0007669"/>
    <property type="project" value="TreeGrafter"/>
</dbReference>
<dbReference type="PROSITE" id="PS51012">
    <property type="entry name" value="ABC_TM2"/>
    <property type="match status" value="1"/>
</dbReference>
<keyword evidence="9" id="KW-0625">Polysaccharide transport</keyword>
<dbReference type="GO" id="GO:0015774">
    <property type="term" value="P:polysaccharide transport"/>
    <property type="evidence" value="ECO:0007669"/>
    <property type="project" value="UniProtKB-KW"/>
</dbReference>
<dbReference type="AlphaFoldDB" id="A0A411HG54"/>
<feature type="transmembrane region" description="Helical" evidence="11">
    <location>
        <begin position="220"/>
        <end position="242"/>
    </location>
</feature>
<keyword evidence="14" id="KW-1185">Reference proteome</keyword>
<evidence type="ECO:0000256" key="6">
    <source>
        <dbReference type="ARBA" id="ARBA00022692"/>
    </source>
</evidence>
<feature type="transmembrane region" description="Helical" evidence="11">
    <location>
        <begin position="131"/>
        <end position="155"/>
    </location>
</feature>
<protein>
    <recommendedName>
        <fullName evidence="11">Transport permease protein</fullName>
    </recommendedName>
</protein>
<dbReference type="InterPro" id="IPR013525">
    <property type="entry name" value="ABC2_TM"/>
</dbReference>
<dbReference type="RefSeq" id="WP_129831734.1">
    <property type="nucleotide sequence ID" value="NZ_CP035704.1"/>
</dbReference>
<keyword evidence="10 11" id="KW-0472">Membrane</keyword>
<evidence type="ECO:0000313" key="14">
    <source>
        <dbReference type="Proteomes" id="UP000291562"/>
    </source>
</evidence>
<gene>
    <name evidence="13" type="ORF">ELE36_03290</name>
</gene>
<evidence type="ECO:0000256" key="9">
    <source>
        <dbReference type="ARBA" id="ARBA00023047"/>
    </source>
</evidence>
<evidence type="ECO:0000259" key="12">
    <source>
        <dbReference type="PROSITE" id="PS51012"/>
    </source>
</evidence>
<evidence type="ECO:0000256" key="10">
    <source>
        <dbReference type="ARBA" id="ARBA00023136"/>
    </source>
</evidence>
<name>A0A411HG54_9GAMM</name>
<keyword evidence="7" id="KW-0972">Capsule biogenesis/degradation</keyword>
<dbReference type="PRINTS" id="PR00164">
    <property type="entry name" value="ABC2TRNSPORT"/>
</dbReference>
<organism evidence="13 14">
    <name type="scientific">Pseudolysobacter antarcticus</name>
    <dbReference type="NCBI Taxonomy" id="2511995"/>
    <lineage>
        <taxon>Bacteria</taxon>
        <taxon>Pseudomonadati</taxon>
        <taxon>Pseudomonadota</taxon>
        <taxon>Gammaproteobacteria</taxon>
        <taxon>Lysobacterales</taxon>
        <taxon>Rhodanobacteraceae</taxon>
        <taxon>Pseudolysobacter</taxon>
    </lineage>
</organism>
<evidence type="ECO:0000256" key="2">
    <source>
        <dbReference type="ARBA" id="ARBA00007783"/>
    </source>
</evidence>
<evidence type="ECO:0000256" key="4">
    <source>
        <dbReference type="ARBA" id="ARBA00022475"/>
    </source>
</evidence>
<dbReference type="GO" id="GO:0043190">
    <property type="term" value="C:ATP-binding cassette (ABC) transporter complex"/>
    <property type="evidence" value="ECO:0007669"/>
    <property type="project" value="InterPro"/>
</dbReference>
<reference evidence="13 14" key="1">
    <citation type="submission" date="2019-01" db="EMBL/GenBank/DDBJ databases">
        <title>Pseudolysobacter antarctica gen. nov., sp. nov., isolated from Fildes Peninsula, Antarctica.</title>
        <authorList>
            <person name="Wei Z."/>
            <person name="Peng F."/>
        </authorList>
    </citation>
    <scope>NUCLEOTIDE SEQUENCE [LARGE SCALE GENOMIC DNA]</scope>
    <source>
        <strain evidence="13 14">AQ6-296</strain>
    </source>
</reference>
<evidence type="ECO:0000256" key="3">
    <source>
        <dbReference type="ARBA" id="ARBA00022448"/>
    </source>
</evidence>
<accession>A0A411HG54</accession>
<dbReference type="InterPro" id="IPR047817">
    <property type="entry name" value="ABC2_TM_bact-type"/>
</dbReference>
<feature type="transmembrane region" description="Helical" evidence="11">
    <location>
        <begin position="28"/>
        <end position="50"/>
    </location>
</feature>
<dbReference type="GO" id="GO:0140359">
    <property type="term" value="F:ABC-type transporter activity"/>
    <property type="evidence" value="ECO:0007669"/>
    <property type="project" value="InterPro"/>
</dbReference>
<sequence>MPLRYLELVLFSTYTELRAERERSYLGFVWWVLEPAMMMAVFYLVFAVVLKSSAPDYVPFLLVGLTSWQWFKSCVSHGGNAIWSNLGLIRQVKLPCLLFPSVQILADTVKFLFILALLMVILWCSGYKPNITYVALLPVLLVELIFAAGATYMVAAVTPLLPDLRFVIEQFLQVVMFISGVVFALDSVPPSMRVWFALNPVVVLVDSARGILMHARWPDWWALAQVAGISLLMCALGIYLVARFTPRYVKLAI</sequence>
<evidence type="ECO:0000256" key="1">
    <source>
        <dbReference type="ARBA" id="ARBA00004651"/>
    </source>
</evidence>
<keyword evidence="3 11" id="KW-0813">Transport</keyword>
<feature type="domain" description="ABC transmembrane type-2" evidence="12">
    <location>
        <begin position="26"/>
        <end position="244"/>
    </location>
</feature>
<comment type="similarity">
    <text evidence="2 11">Belongs to the ABC-2 integral membrane protein family.</text>
</comment>
<keyword evidence="4 11" id="KW-1003">Cell membrane</keyword>
<dbReference type="Pfam" id="PF01061">
    <property type="entry name" value="ABC2_membrane"/>
    <property type="match status" value="1"/>
</dbReference>
<dbReference type="EMBL" id="CP035704">
    <property type="protein sequence ID" value="QBB69478.1"/>
    <property type="molecule type" value="Genomic_DNA"/>
</dbReference>